<dbReference type="Gene3D" id="3.30.70.20">
    <property type="match status" value="1"/>
</dbReference>
<dbReference type="NCBIfam" id="NF038196">
    <property type="entry name" value="ferrodoxin_EFR1"/>
    <property type="match status" value="1"/>
</dbReference>
<evidence type="ECO:0000256" key="1">
    <source>
        <dbReference type="ARBA" id="ARBA00022723"/>
    </source>
</evidence>
<evidence type="ECO:0000259" key="4">
    <source>
        <dbReference type="PROSITE" id="PS51379"/>
    </source>
</evidence>
<evidence type="ECO:0000256" key="3">
    <source>
        <dbReference type="ARBA" id="ARBA00023014"/>
    </source>
</evidence>
<dbReference type="SUPFAM" id="SSF52218">
    <property type="entry name" value="Flavoproteins"/>
    <property type="match status" value="1"/>
</dbReference>
<evidence type="ECO:0000313" key="5">
    <source>
        <dbReference type="EMBL" id="BEG98758.1"/>
    </source>
</evidence>
<keyword evidence="3" id="KW-0411">Iron-sulfur</keyword>
<dbReference type="InterPro" id="IPR047964">
    <property type="entry name" value="EFR1-like"/>
</dbReference>
<gene>
    <name evidence="5" type="ORF">BSYN_10230</name>
</gene>
<dbReference type="EMBL" id="AP028055">
    <property type="protein sequence ID" value="BEG98758.1"/>
    <property type="molecule type" value="Genomic_DNA"/>
</dbReference>
<dbReference type="PROSITE" id="PS51379">
    <property type="entry name" value="4FE4S_FER_2"/>
    <property type="match status" value="2"/>
</dbReference>
<dbReference type="SUPFAM" id="SSF54862">
    <property type="entry name" value="4Fe-4S ferredoxins"/>
    <property type="match status" value="1"/>
</dbReference>
<dbReference type="InterPro" id="IPR017900">
    <property type="entry name" value="4Fe4S_Fe_S_CS"/>
</dbReference>
<dbReference type="RefSeq" id="WP_353333967.1">
    <property type="nucleotide sequence ID" value="NZ_AP028055.1"/>
</dbReference>
<dbReference type="Gene3D" id="3.40.50.360">
    <property type="match status" value="1"/>
</dbReference>
<proteinExistence type="predicted"/>
<reference evidence="5 6" key="1">
    <citation type="submission" date="2023-04" db="EMBL/GenBank/DDBJ databases">
        <title>Draft genome sequence of acteroides sedimenti strain YN3PY1.</title>
        <authorList>
            <person name="Yoshida N."/>
        </authorList>
    </citation>
    <scope>NUCLEOTIDE SEQUENCE [LARGE SCALE GENOMIC DNA]</scope>
    <source>
        <strain evidence="5 6">YN3PY1</strain>
    </source>
</reference>
<sequence length="258" mass="29629">MIFYFSGTGNSKWIAGQVTAYQNERMISIAEEMNNPNNTFQYTLGENEKAGFIFPIYSWSPPAIVMEFIRKLVFTNYNGHYCFFVCSCGDDVGLTQKIMNEIVSKKEWKWNAGFSVIMPNNYVSLPGFDTDPKELEQKKLIESVAKVKRVNEILAKRTDNIFECNKGGFAFLKSRIINPLFNKYQVTAKPFRATDDCIACGLCEKHCPMHNVKVENKPVWGDNCTSCLACYHICPRHAVHYGKATKKKHQYLHPEYKL</sequence>
<keyword evidence="1" id="KW-0479">Metal-binding</keyword>
<evidence type="ECO:0000313" key="6">
    <source>
        <dbReference type="Proteomes" id="UP001496674"/>
    </source>
</evidence>
<keyword evidence="6" id="KW-1185">Reference proteome</keyword>
<accession>A0ABN6Z8R6</accession>
<dbReference type="Pfam" id="PF13237">
    <property type="entry name" value="Fer4_10"/>
    <property type="match status" value="1"/>
</dbReference>
<dbReference type="InterPro" id="IPR017896">
    <property type="entry name" value="4Fe4S_Fe-S-bd"/>
</dbReference>
<protein>
    <submittedName>
        <fullName evidence="5">4Fe-4S ferredoxin</fullName>
    </submittedName>
</protein>
<feature type="domain" description="4Fe-4S ferredoxin-type" evidence="4">
    <location>
        <begin position="222"/>
        <end position="244"/>
    </location>
</feature>
<keyword evidence="2" id="KW-0408">Iron</keyword>
<evidence type="ECO:0000256" key="2">
    <source>
        <dbReference type="ARBA" id="ARBA00023004"/>
    </source>
</evidence>
<dbReference type="PROSITE" id="PS00198">
    <property type="entry name" value="4FE4S_FER_1"/>
    <property type="match status" value="2"/>
</dbReference>
<dbReference type="Proteomes" id="UP001496674">
    <property type="component" value="Chromosome"/>
</dbReference>
<organism evidence="5 6">
    <name type="scientific">Bacteroides sedimenti</name>
    <dbReference type="NCBI Taxonomy" id="2136147"/>
    <lineage>
        <taxon>Bacteria</taxon>
        <taxon>Pseudomonadati</taxon>
        <taxon>Bacteroidota</taxon>
        <taxon>Bacteroidia</taxon>
        <taxon>Bacteroidales</taxon>
        <taxon>Bacteroidaceae</taxon>
        <taxon>Bacteroides</taxon>
    </lineage>
</organism>
<feature type="domain" description="4Fe-4S ferredoxin-type" evidence="4">
    <location>
        <begin position="188"/>
        <end position="217"/>
    </location>
</feature>
<dbReference type="InterPro" id="IPR029039">
    <property type="entry name" value="Flavoprotein-like_sf"/>
</dbReference>
<name>A0ABN6Z8R6_9BACE</name>